<dbReference type="InParanoid" id="A0A0V1AZV6"/>
<dbReference type="AlphaFoldDB" id="A0A0V1AZV6"/>
<comment type="caution">
    <text evidence="1">The sequence shown here is derived from an EMBL/GenBank/DDBJ whole genome shotgun (WGS) entry which is preliminary data.</text>
</comment>
<dbReference type="EMBL" id="JYDH01000161">
    <property type="protein sequence ID" value="KRY29763.1"/>
    <property type="molecule type" value="Genomic_DNA"/>
</dbReference>
<sequence length="236" mass="26424">MDVAASISTRVRADSKFLPWSECIVSGAPNLQNIPFTKWRAMVAASASGMGNASGHIIAVSAFGLLQRAQYVDAYSLERVTNGLYLHWRACFRLGCFSRGARVTRAAPIFYIFSLLRPVEPLADLLQAFSHPQVSTSWMVMNQVQNLRDACARYHGKHRFLVRAQRFPFSGKDSISHLHPSPLGLQAFKYSAPLRCLVWPTVRAQLLYHLLNLGVIILPLFDHVLPPQLMAFNEMA</sequence>
<name>A0A0V1AZV6_TRISP</name>
<dbReference type="OrthoDB" id="10304942at2759"/>
<evidence type="ECO:0000313" key="2">
    <source>
        <dbReference type="Proteomes" id="UP000054776"/>
    </source>
</evidence>
<proteinExistence type="predicted"/>
<keyword evidence="2" id="KW-1185">Reference proteome</keyword>
<gene>
    <name evidence="1" type="ORF">T01_5994</name>
</gene>
<organism evidence="1 2">
    <name type="scientific">Trichinella spiralis</name>
    <name type="common">Trichina worm</name>
    <dbReference type="NCBI Taxonomy" id="6334"/>
    <lineage>
        <taxon>Eukaryota</taxon>
        <taxon>Metazoa</taxon>
        <taxon>Ecdysozoa</taxon>
        <taxon>Nematoda</taxon>
        <taxon>Enoplea</taxon>
        <taxon>Dorylaimia</taxon>
        <taxon>Trichinellida</taxon>
        <taxon>Trichinellidae</taxon>
        <taxon>Trichinella</taxon>
    </lineage>
</organism>
<reference evidence="1 2" key="1">
    <citation type="submission" date="2015-01" db="EMBL/GenBank/DDBJ databases">
        <title>Evolution of Trichinella species and genotypes.</title>
        <authorList>
            <person name="Korhonen P.K."/>
            <person name="Edoardo P."/>
            <person name="Giuseppe L.R."/>
            <person name="Gasser R.B."/>
        </authorList>
    </citation>
    <scope>NUCLEOTIDE SEQUENCE [LARGE SCALE GENOMIC DNA]</scope>
    <source>
        <strain evidence="1">ISS3</strain>
    </source>
</reference>
<accession>A0A0V1AZV6</accession>
<dbReference type="Proteomes" id="UP000054776">
    <property type="component" value="Unassembled WGS sequence"/>
</dbReference>
<protein>
    <submittedName>
        <fullName evidence="1">Uncharacterized protein</fullName>
    </submittedName>
</protein>
<evidence type="ECO:0000313" key="1">
    <source>
        <dbReference type="EMBL" id="KRY29763.1"/>
    </source>
</evidence>